<keyword evidence="1" id="KW-0472">Membrane</keyword>
<gene>
    <name evidence="2" type="ORF">EA655_05545</name>
</gene>
<dbReference type="EMBL" id="SHMG01000002">
    <property type="protein sequence ID" value="TAA45651.1"/>
    <property type="molecule type" value="Genomic_DNA"/>
</dbReference>
<reference evidence="2 3" key="1">
    <citation type="submission" date="2019-02" db="EMBL/GenBank/DDBJ databases">
        <title>WGS of Pseudoxanthomonas species novum from clinical isolates.</title>
        <authorList>
            <person name="Bernier A.-M."/>
            <person name="Bernard K."/>
            <person name="Vachon A."/>
        </authorList>
    </citation>
    <scope>NUCLEOTIDE SEQUENCE [LARGE SCALE GENOMIC DNA]</scope>
    <source>
        <strain evidence="2 3">NML130969</strain>
    </source>
</reference>
<feature type="transmembrane region" description="Helical" evidence="1">
    <location>
        <begin position="21"/>
        <end position="43"/>
    </location>
</feature>
<sequence>MNALKNLWSMLKSFAYQSQEFTLWLPALVALTIIGWILLGALGRVGPDAIAWLLELPVMCTYAMAALGMSWLIKRLYLNDLGRADEQALQLLAMGGDQGARWVLVKDRLETLACVLAMLVFFYPAR</sequence>
<name>A0A4Q8M9D3_9GAMM</name>
<protein>
    <submittedName>
        <fullName evidence="2">Uncharacterized protein</fullName>
    </submittedName>
</protein>
<comment type="caution">
    <text evidence="2">The sequence shown here is derived from an EMBL/GenBank/DDBJ whole genome shotgun (WGS) entry which is preliminary data.</text>
</comment>
<dbReference type="OrthoDB" id="6059042at2"/>
<dbReference type="AlphaFoldDB" id="A0A4Q8M9D3"/>
<evidence type="ECO:0000256" key="1">
    <source>
        <dbReference type="SAM" id="Phobius"/>
    </source>
</evidence>
<keyword evidence="1" id="KW-0812">Transmembrane</keyword>
<dbReference type="RefSeq" id="WP_130533743.1">
    <property type="nucleotide sequence ID" value="NZ_SHMG01000002.1"/>
</dbReference>
<accession>A0A4Q8M9D3</accession>
<keyword evidence="1" id="KW-1133">Transmembrane helix</keyword>
<feature type="transmembrane region" description="Helical" evidence="1">
    <location>
        <begin position="49"/>
        <end position="73"/>
    </location>
</feature>
<evidence type="ECO:0000313" key="3">
    <source>
        <dbReference type="Proteomes" id="UP000294164"/>
    </source>
</evidence>
<proteinExistence type="predicted"/>
<organism evidence="2 3">
    <name type="scientific">Pseudoxanthomonas winnipegensis</name>
    <dbReference type="NCBI Taxonomy" id="2480810"/>
    <lineage>
        <taxon>Bacteria</taxon>
        <taxon>Pseudomonadati</taxon>
        <taxon>Pseudomonadota</taxon>
        <taxon>Gammaproteobacteria</taxon>
        <taxon>Lysobacterales</taxon>
        <taxon>Lysobacteraceae</taxon>
        <taxon>Pseudoxanthomonas</taxon>
    </lineage>
</organism>
<dbReference type="Proteomes" id="UP000294164">
    <property type="component" value="Unassembled WGS sequence"/>
</dbReference>
<evidence type="ECO:0000313" key="2">
    <source>
        <dbReference type="EMBL" id="TAA45651.1"/>
    </source>
</evidence>